<keyword evidence="1" id="KW-0472">Membrane</keyword>
<dbReference type="RefSeq" id="WP_023433611.1">
    <property type="nucleotide sequence ID" value="NZ_AWXZ01000039.1"/>
</dbReference>
<name>V4RJL3_9HYPH</name>
<feature type="transmembrane region" description="Helical" evidence="1">
    <location>
        <begin position="83"/>
        <end position="103"/>
    </location>
</feature>
<keyword evidence="1" id="KW-1133">Transmembrane helix</keyword>
<dbReference type="EMBL" id="AWXZ01000039">
    <property type="protein sequence ID" value="ESR23425.1"/>
    <property type="molecule type" value="Genomic_DNA"/>
</dbReference>
<keyword evidence="1" id="KW-0812">Transmembrane</keyword>
<comment type="caution">
    <text evidence="2">The sequence shown here is derived from an EMBL/GenBank/DDBJ whole genome shotgun (WGS) entry which is preliminary data.</text>
</comment>
<sequence length="112" mass="12522">MTDLASFFDPELKAWQGRAPLWRVFWLHGVGVSACLLAVILFALHDGRFLQLQIALIAFLAYTAWLLVAVWRCTRNAAPFWGDFARVLTVSWAANACALSIFLEIELLAGLL</sequence>
<accession>V4RJL3</accession>
<proteinExistence type="predicted"/>
<dbReference type="eggNOG" id="ENOG502ZT9K">
    <property type="taxonomic scope" value="Bacteria"/>
</dbReference>
<feature type="transmembrane region" description="Helical" evidence="1">
    <location>
        <begin position="50"/>
        <end position="71"/>
    </location>
</feature>
<evidence type="ECO:0000313" key="2">
    <source>
        <dbReference type="EMBL" id="ESR23425.1"/>
    </source>
</evidence>
<evidence type="ECO:0000256" key="1">
    <source>
        <dbReference type="SAM" id="Phobius"/>
    </source>
</evidence>
<dbReference type="AlphaFoldDB" id="V4RJL3"/>
<dbReference type="OrthoDB" id="8454375at2"/>
<evidence type="ECO:0008006" key="4">
    <source>
        <dbReference type="Google" id="ProtNLM"/>
    </source>
</evidence>
<dbReference type="Proteomes" id="UP000017819">
    <property type="component" value="Unassembled WGS sequence"/>
</dbReference>
<gene>
    <name evidence="2" type="ORF">N177_3493</name>
</gene>
<dbReference type="STRING" id="631454.N177_3493"/>
<keyword evidence="3" id="KW-1185">Reference proteome</keyword>
<evidence type="ECO:0000313" key="3">
    <source>
        <dbReference type="Proteomes" id="UP000017819"/>
    </source>
</evidence>
<organism evidence="2 3">
    <name type="scientific">Lutibaculum baratangense AMV1</name>
    <dbReference type="NCBI Taxonomy" id="631454"/>
    <lineage>
        <taxon>Bacteria</taxon>
        <taxon>Pseudomonadati</taxon>
        <taxon>Pseudomonadota</taxon>
        <taxon>Alphaproteobacteria</taxon>
        <taxon>Hyphomicrobiales</taxon>
        <taxon>Tepidamorphaceae</taxon>
        <taxon>Lutibaculum</taxon>
    </lineage>
</organism>
<feature type="transmembrane region" description="Helical" evidence="1">
    <location>
        <begin position="21"/>
        <end position="44"/>
    </location>
</feature>
<reference evidence="2 3" key="1">
    <citation type="journal article" date="2014" name="Genome Announc.">
        <title>Draft Genome Sequence of Lutibaculum baratangense Strain AMV1T, Isolated from a Mud Volcano in Andamans, India.</title>
        <authorList>
            <person name="Singh A."/>
            <person name="Sreenivas A."/>
            <person name="Sathyanarayana Reddy G."/>
            <person name="Pinnaka A.K."/>
            <person name="Shivaji S."/>
        </authorList>
    </citation>
    <scope>NUCLEOTIDE SEQUENCE [LARGE SCALE GENOMIC DNA]</scope>
    <source>
        <strain evidence="2 3">AMV1</strain>
    </source>
</reference>
<protein>
    <recommendedName>
        <fullName evidence="4">Transmembrane protein</fullName>
    </recommendedName>
</protein>